<evidence type="ECO:0000313" key="2">
    <source>
        <dbReference type="Proteomes" id="UP000314294"/>
    </source>
</evidence>
<keyword evidence="2" id="KW-1185">Reference proteome</keyword>
<dbReference type="EMBL" id="SRLO01000519">
    <property type="protein sequence ID" value="TNN53334.1"/>
    <property type="molecule type" value="Genomic_DNA"/>
</dbReference>
<evidence type="ECO:0000313" key="1">
    <source>
        <dbReference type="EMBL" id="TNN53334.1"/>
    </source>
</evidence>
<organism evidence="1 2">
    <name type="scientific">Liparis tanakae</name>
    <name type="common">Tanaka's snailfish</name>
    <dbReference type="NCBI Taxonomy" id="230148"/>
    <lineage>
        <taxon>Eukaryota</taxon>
        <taxon>Metazoa</taxon>
        <taxon>Chordata</taxon>
        <taxon>Craniata</taxon>
        <taxon>Vertebrata</taxon>
        <taxon>Euteleostomi</taxon>
        <taxon>Actinopterygii</taxon>
        <taxon>Neopterygii</taxon>
        <taxon>Teleostei</taxon>
        <taxon>Neoteleostei</taxon>
        <taxon>Acanthomorphata</taxon>
        <taxon>Eupercaria</taxon>
        <taxon>Perciformes</taxon>
        <taxon>Cottioidei</taxon>
        <taxon>Cottales</taxon>
        <taxon>Liparidae</taxon>
        <taxon>Liparis</taxon>
    </lineage>
</organism>
<dbReference type="AlphaFoldDB" id="A0A4Z2GKM9"/>
<reference evidence="1 2" key="1">
    <citation type="submission" date="2019-03" db="EMBL/GenBank/DDBJ databases">
        <title>First draft genome of Liparis tanakae, snailfish: a comprehensive survey of snailfish specific genes.</title>
        <authorList>
            <person name="Kim W."/>
            <person name="Song I."/>
            <person name="Jeong J.-H."/>
            <person name="Kim D."/>
            <person name="Kim S."/>
            <person name="Ryu S."/>
            <person name="Song J.Y."/>
            <person name="Lee S.K."/>
        </authorList>
    </citation>
    <scope>NUCLEOTIDE SEQUENCE [LARGE SCALE GENOMIC DNA]</scope>
    <source>
        <tissue evidence="1">Muscle</tissue>
    </source>
</reference>
<protein>
    <submittedName>
        <fullName evidence="1">Uncharacterized protein</fullName>
    </submittedName>
</protein>
<dbReference type="Proteomes" id="UP000314294">
    <property type="component" value="Unassembled WGS sequence"/>
</dbReference>
<accession>A0A4Z2GKM9</accession>
<proteinExistence type="predicted"/>
<sequence>MASCPSRRLCFRTCSPFPTLPTYRLYFESGFVATDLNESESLLQRLFVAHGAVEGGQALLDPVEPHPGGLQRVLEGLLLLESQLAAAQSFPHAPQQGLVLRLQLSRHSGLTAVAPPALVQRLALLTEALKGIPARKAAFSGPRCLASSRSVAILFSMCSNHHRSFLRRPSNLKEEEFTTYLRDLLVLPALLHEAVPVLLDGGEVLLHLPRAGFGKMEEELLPFLTDLSETHLALLHAMSSGSDPLGEDTRDSSILLSHADIWEM</sequence>
<gene>
    <name evidence="1" type="ORF">EYF80_036488</name>
</gene>
<comment type="caution">
    <text evidence="1">The sequence shown here is derived from an EMBL/GenBank/DDBJ whole genome shotgun (WGS) entry which is preliminary data.</text>
</comment>
<name>A0A4Z2GKM9_9TELE</name>